<sequence length="12" mass="1375">MPLLLGTILQYL</sequence>
<dbReference type="Proteomes" id="UP000682733">
    <property type="component" value="Unassembled WGS sequence"/>
</dbReference>
<proteinExistence type="predicted"/>
<feature type="non-terminal residue" evidence="1">
    <location>
        <position position="12"/>
    </location>
</feature>
<gene>
    <name evidence="1" type="ORF">OVA965_LOCUS7638</name>
    <name evidence="2" type="ORF">TMI583_LOCUS7633</name>
</gene>
<organism evidence="1 3">
    <name type="scientific">Didymodactylos carnosus</name>
    <dbReference type="NCBI Taxonomy" id="1234261"/>
    <lineage>
        <taxon>Eukaryota</taxon>
        <taxon>Metazoa</taxon>
        <taxon>Spiralia</taxon>
        <taxon>Gnathifera</taxon>
        <taxon>Rotifera</taxon>
        <taxon>Eurotatoria</taxon>
        <taxon>Bdelloidea</taxon>
        <taxon>Philodinida</taxon>
        <taxon>Philodinidae</taxon>
        <taxon>Didymodactylos</taxon>
    </lineage>
</organism>
<dbReference type="EMBL" id="CAJNOK010002464">
    <property type="protein sequence ID" value="CAF0861082.1"/>
    <property type="molecule type" value="Genomic_DNA"/>
</dbReference>
<evidence type="ECO:0000313" key="2">
    <source>
        <dbReference type="EMBL" id="CAF3645919.1"/>
    </source>
</evidence>
<evidence type="ECO:0000313" key="1">
    <source>
        <dbReference type="EMBL" id="CAF0861082.1"/>
    </source>
</evidence>
<evidence type="ECO:0000313" key="3">
    <source>
        <dbReference type="Proteomes" id="UP000677228"/>
    </source>
</evidence>
<dbReference type="Proteomes" id="UP000677228">
    <property type="component" value="Unassembled WGS sequence"/>
</dbReference>
<accession>A0A8S2D2D9</accession>
<comment type="caution">
    <text evidence="1">The sequence shown here is derived from an EMBL/GenBank/DDBJ whole genome shotgun (WGS) entry which is preliminary data.</text>
</comment>
<reference evidence="1" key="1">
    <citation type="submission" date="2021-02" db="EMBL/GenBank/DDBJ databases">
        <authorList>
            <person name="Nowell W R."/>
        </authorList>
    </citation>
    <scope>NUCLEOTIDE SEQUENCE</scope>
</reference>
<protein>
    <submittedName>
        <fullName evidence="1">Uncharacterized protein</fullName>
    </submittedName>
</protein>
<name>A0A8S2D2D9_9BILA</name>
<dbReference type="EMBL" id="CAJOBA010002464">
    <property type="protein sequence ID" value="CAF3645919.1"/>
    <property type="molecule type" value="Genomic_DNA"/>
</dbReference>